<evidence type="ECO:0000313" key="10">
    <source>
        <dbReference type="Proteomes" id="UP000006727"/>
    </source>
</evidence>
<dbReference type="OMA" id="IMYSKYA"/>
<accession>A9U501</accession>
<evidence type="ECO:0000256" key="5">
    <source>
        <dbReference type="ARBA" id="ARBA00079398"/>
    </source>
</evidence>
<dbReference type="InterPro" id="IPR011032">
    <property type="entry name" value="GroES-like_sf"/>
</dbReference>
<dbReference type="GO" id="GO:0005524">
    <property type="term" value="F:ATP binding"/>
    <property type="evidence" value="ECO:0007669"/>
    <property type="project" value="InterPro"/>
</dbReference>
<dbReference type="Pfam" id="PF00166">
    <property type="entry name" value="Cpn10"/>
    <property type="match status" value="2"/>
</dbReference>
<dbReference type="GO" id="GO:0046914">
    <property type="term" value="F:transition metal ion binding"/>
    <property type="evidence" value="ECO:0007669"/>
    <property type="project" value="InterPro"/>
</dbReference>
<organism>
    <name type="scientific">Physcomitrium patens</name>
    <name type="common">Spreading-leaved earth moss</name>
    <name type="synonym">Physcomitrella patens</name>
    <dbReference type="NCBI Taxonomy" id="3218"/>
    <lineage>
        <taxon>Eukaryota</taxon>
        <taxon>Viridiplantae</taxon>
        <taxon>Streptophyta</taxon>
        <taxon>Embryophyta</taxon>
        <taxon>Bryophyta</taxon>
        <taxon>Bryophytina</taxon>
        <taxon>Bryopsida</taxon>
        <taxon>Funariidae</taxon>
        <taxon>Funariales</taxon>
        <taxon>Funariaceae</taxon>
        <taxon>Physcomitrium</taxon>
    </lineage>
</organism>
<dbReference type="GO" id="GO:0051082">
    <property type="term" value="F:unfolded protein binding"/>
    <property type="evidence" value="ECO:0000318"/>
    <property type="project" value="GO_Central"/>
</dbReference>
<comment type="similarity">
    <text evidence="1 6">Belongs to the GroES chaperonin family.</text>
</comment>
<dbReference type="GO" id="GO:0005739">
    <property type="term" value="C:mitochondrion"/>
    <property type="evidence" value="ECO:0000318"/>
    <property type="project" value="GO_Central"/>
</dbReference>
<evidence type="ECO:0000256" key="3">
    <source>
        <dbReference type="ARBA" id="ARBA00031971"/>
    </source>
</evidence>
<protein>
    <recommendedName>
        <fullName evidence="4">20 kDa chaperonin, chloroplastic</fullName>
    </recommendedName>
    <alternativeName>
        <fullName evidence="3">Chaperonin 10</fullName>
    </alternativeName>
    <alternativeName>
        <fullName evidence="5">Protein Cpn21</fullName>
    </alternativeName>
</protein>
<dbReference type="eggNOG" id="KOG1641">
    <property type="taxonomic scope" value="Eukaryota"/>
</dbReference>
<evidence type="ECO:0000313" key="7">
    <source>
        <dbReference type="EMBL" id="EDQ49252.1"/>
    </source>
</evidence>
<evidence type="ECO:0000313" key="9">
    <source>
        <dbReference type="EnsemblPlants" id="PAC:32939566.CDS.1"/>
    </source>
</evidence>
<dbReference type="AlphaFoldDB" id="A9U501"/>
<dbReference type="EMBL" id="ABEU02000019">
    <property type="protein sequence ID" value="PNR34052.1"/>
    <property type="molecule type" value="Genomic_DNA"/>
</dbReference>
<evidence type="ECO:0000256" key="2">
    <source>
        <dbReference type="ARBA" id="ARBA00023186"/>
    </source>
</evidence>
<evidence type="ECO:0000256" key="6">
    <source>
        <dbReference type="RuleBase" id="RU003479"/>
    </source>
</evidence>
<dbReference type="SMART" id="SM00883">
    <property type="entry name" value="Cpn10"/>
    <property type="match status" value="2"/>
</dbReference>
<dbReference type="GO" id="GO:0044183">
    <property type="term" value="F:protein folding chaperone"/>
    <property type="evidence" value="ECO:0007669"/>
    <property type="project" value="InterPro"/>
</dbReference>
<dbReference type="InterPro" id="IPR037124">
    <property type="entry name" value="Chaperonin_GroES_sf"/>
</dbReference>
<reference evidence="9" key="3">
    <citation type="submission" date="2020-12" db="UniProtKB">
        <authorList>
            <consortium name="EnsemblPlants"/>
        </authorList>
    </citation>
    <scope>IDENTIFICATION</scope>
</reference>
<dbReference type="GO" id="GO:0009507">
    <property type="term" value="C:chloroplast"/>
    <property type="evidence" value="ECO:0000318"/>
    <property type="project" value="GO_Central"/>
</dbReference>
<dbReference type="EnsemblPlants" id="Pp3c19_8070V3.2">
    <property type="protein sequence ID" value="PAC:32939567.CDS.1"/>
    <property type="gene ID" value="Pp3c19_8070"/>
</dbReference>
<evidence type="ECO:0000313" key="8">
    <source>
        <dbReference type="EMBL" id="PNR34052.1"/>
    </source>
</evidence>
<keyword evidence="2 6" id="KW-0143">Chaperone</keyword>
<dbReference type="InterPro" id="IPR017416">
    <property type="entry name" value="Cpn20"/>
</dbReference>
<name>A9U501_PHYPA</name>
<dbReference type="STRING" id="3218.A9U501"/>
<dbReference type="GeneID" id="112272809"/>
<dbReference type="CDD" id="cd00320">
    <property type="entry name" value="cpn10"/>
    <property type="match status" value="2"/>
</dbReference>
<dbReference type="RefSeq" id="XP_024356704.1">
    <property type="nucleotide sequence ID" value="XM_024500936.2"/>
</dbReference>
<evidence type="ECO:0000256" key="1">
    <source>
        <dbReference type="ARBA" id="ARBA00006975"/>
    </source>
</evidence>
<dbReference type="Gramene" id="Pp3c19_8070V3.1">
    <property type="protein sequence ID" value="PAC:32939566.CDS.1"/>
    <property type="gene ID" value="Pp3c19_8070"/>
</dbReference>
<dbReference type="SUPFAM" id="SSF50129">
    <property type="entry name" value="GroES-like"/>
    <property type="match status" value="2"/>
</dbReference>
<reference evidence="8 10" key="2">
    <citation type="journal article" date="2018" name="Plant J.">
        <title>The Physcomitrella patens chromosome-scale assembly reveals moss genome structure and evolution.</title>
        <authorList>
            <person name="Lang D."/>
            <person name="Ullrich K.K."/>
            <person name="Murat F."/>
            <person name="Fuchs J."/>
            <person name="Jenkins J."/>
            <person name="Haas F.B."/>
            <person name="Piednoel M."/>
            <person name="Gundlach H."/>
            <person name="Van Bel M."/>
            <person name="Meyberg R."/>
            <person name="Vives C."/>
            <person name="Morata J."/>
            <person name="Symeonidi A."/>
            <person name="Hiss M."/>
            <person name="Muchero W."/>
            <person name="Kamisugi Y."/>
            <person name="Saleh O."/>
            <person name="Blanc G."/>
            <person name="Decker E.L."/>
            <person name="van Gessel N."/>
            <person name="Grimwood J."/>
            <person name="Hayes R.D."/>
            <person name="Graham S.W."/>
            <person name="Gunter L.E."/>
            <person name="McDaniel S.F."/>
            <person name="Hoernstein S.N.W."/>
            <person name="Larsson A."/>
            <person name="Li F.W."/>
            <person name="Perroud P.F."/>
            <person name="Phillips J."/>
            <person name="Ranjan P."/>
            <person name="Rokshar D.S."/>
            <person name="Rothfels C.J."/>
            <person name="Schneider L."/>
            <person name="Shu S."/>
            <person name="Stevenson D.W."/>
            <person name="Thummler F."/>
            <person name="Tillich M."/>
            <person name="Villarreal Aguilar J.C."/>
            <person name="Widiez T."/>
            <person name="Wong G.K."/>
            <person name="Wymore A."/>
            <person name="Zhang Y."/>
            <person name="Zimmer A.D."/>
            <person name="Quatrano R.S."/>
            <person name="Mayer K.F.X."/>
            <person name="Goodstein D."/>
            <person name="Casacuberta J.M."/>
            <person name="Vandepoele K."/>
            <person name="Reski R."/>
            <person name="Cuming A.C."/>
            <person name="Tuskan G.A."/>
            <person name="Maumus F."/>
            <person name="Salse J."/>
            <person name="Schmutz J."/>
            <person name="Rensing S.A."/>
        </authorList>
    </citation>
    <scope>NUCLEOTIDE SEQUENCE [LARGE SCALE GENOMIC DNA]</scope>
    <source>
        <strain evidence="9 10">cv. Gransden 2004</strain>
    </source>
</reference>
<dbReference type="InterPro" id="IPR018369">
    <property type="entry name" value="Chaprnonin_Cpn10_CS"/>
</dbReference>
<dbReference type="PROSITE" id="PS00681">
    <property type="entry name" value="CHAPERONINS_CPN10"/>
    <property type="match status" value="1"/>
</dbReference>
<dbReference type="EnsemblPlants" id="Pp3c19_8070V3.1">
    <property type="protein sequence ID" value="PAC:32939566.CDS.1"/>
    <property type="gene ID" value="Pp3c19_8070"/>
</dbReference>
<gene>
    <name evidence="9" type="primary">LOC112272809</name>
    <name evidence="8" type="ORF">PHYPA_023868</name>
    <name evidence="7" type="ORF">PHYPADRAFT_228342</name>
</gene>
<dbReference type="PIRSF" id="PIRSF038157">
    <property type="entry name" value="Chaperonin_21_chloroplast"/>
    <property type="match status" value="1"/>
</dbReference>
<dbReference type="HAMAP" id="MF_00580">
    <property type="entry name" value="CH10"/>
    <property type="match status" value="2"/>
</dbReference>
<dbReference type="OrthoDB" id="184876at2759"/>
<keyword evidence="10" id="KW-1185">Reference proteome</keyword>
<dbReference type="HOGENOM" id="CLU_073980_0_0_1"/>
<sequence length="255" mass="26890">MASQVGTALSAQTFKLAAFQGLKATPLRSVELNPKQISFASPSFSRRCVAVRAAAAVATKFTTLKPLGDRILIKIQTVEEKSSGGILLPTTAQTKPQGGEVVAVGDGKALGDKKLEPVVKTGAQIVYSKFAGTEVEFNGKPHLLLKEDDIVGTLATDDVKDLVPANDRVLIQVTEMESMTSGGVLLTDSAKEKPVIGTVVATGPGGYGEDGERKPLEVQKGNTVLYSKYAGNDFKGKDGTQYVVLRVQDILAVLS</sequence>
<dbReference type="PANTHER" id="PTHR10772">
    <property type="entry name" value="10 KDA HEAT SHOCK PROTEIN"/>
    <property type="match status" value="1"/>
</dbReference>
<dbReference type="Proteomes" id="UP000006727">
    <property type="component" value="Chromosome 19"/>
</dbReference>
<dbReference type="EMBL" id="DS545419">
    <property type="protein sequence ID" value="EDQ49252.1"/>
    <property type="molecule type" value="Genomic_DNA"/>
</dbReference>
<dbReference type="PANTHER" id="PTHR10772:SF63">
    <property type="entry name" value="20 KDA CHAPERONIN, CHLOROPLASTIC"/>
    <property type="match status" value="1"/>
</dbReference>
<proteinExistence type="inferred from homology"/>
<dbReference type="Gene3D" id="2.30.33.40">
    <property type="entry name" value="GroES chaperonin"/>
    <property type="match status" value="2"/>
</dbReference>
<dbReference type="Gramene" id="Pp3c19_8070V3.2">
    <property type="protein sequence ID" value="PAC:32939567.CDS.1"/>
    <property type="gene ID" value="Pp3c19_8070"/>
</dbReference>
<dbReference type="GO" id="GO:0051087">
    <property type="term" value="F:protein-folding chaperone binding"/>
    <property type="evidence" value="ECO:0000318"/>
    <property type="project" value="GO_Central"/>
</dbReference>
<dbReference type="InterPro" id="IPR020818">
    <property type="entry name" value="Chaperonin_GroES"/>
</dbReference>
<dbReference type="NCBIfam" id="NF001531">
    <property type="entry name" value="PRK00364.2-2"/>
    <property type="match status" value="1"/>
</dbReference>
<reference evidence="7 10" key="1">
    <citation type="journal article" date="2008" name="Science">
        <title>The Physcomitrella genome reveals evolutionary insights into the conquest of land by plants.</title>
        <authorList>
            <person name="Rensing S."/>
            <person name="Lang D."/>
            <person name="Zimmer A."/>
            <person name="Terry A."/>
            <person name="Salamov A."/>
            <person name="Shapiro H."/>
            <person name="Nishiyama T."/>
            <person name="Perroud P.-F."/>
            <person name="Lindquist E."/>
            <person name="Kamisugi Y."/>
            <person name="Tanahashi T."/>
            <person name="Sakakibara K."/>
            <person name="Fujita T."/>
            <person name="Oishi K."/>
            <person name="Shin-I T."/>
            <person name="Kuroki Y."/>
            <person name="Toyoda A."/>
            <person name="Suzuki Y."/>
            <person name="Hashimoto A."/>
            <person name="Yamaguchi K."/>
            <person name="Sugano A."/>
            <person name="Kohara Y."/>
            <person name="Fujiyama A."/>
            <person name="Anterola A."/>
            <person name="Aoki S."/>
            <person name="Ashton N."/>
            <person name="Barbazuk W.B."/>
            <person name="Barker E."/>
            <person name="Bennetzen J."/>
            <person name="Bezanilla M."/>
            <person name="Blankenship R."/>
            <person name="Cho S.H."/>
            <person name="Dutcher S."/>
            <person name="Estelle M."/>
            <person name="Fawcett J.A."/>
            <person name="Gundlach H."/>
            <person name="Hanada K."/>
            <person name="Heyl A."/>
            <person name="Hicks K.A."/>
            <person name="Hugh J."/>
            <person name="Lohr M."/>
            <person name="Mayer K."/>
            <person name="Melkozernov A."/>
            <person name="Murata T."/>
            <person name="Nelson D."/>
            <person name="Pils B."/>
            <person name="Prigge M."/>
            <person name="Reiss B."/>
            <person name="Renner T."/>
            <person name="Rombauts S."/>
            <person name="Rushton P."/>
            <person name="Sanderfoot A."/>
            <person name="Schween G."/>
            <person name="Shiu S.-H."/>
            <person name="Stueber K."/>
            <person name="Theodoulou F.L."/>
            <person name="Tu H."/>
            <person name="Van de Peer Y."/>
            <person name="Verrier P.J."/>
            <person name="Waters E."/>
            <person name="Wood A."/>
            <person name="Yang L."/>
            <person name="Cove D."/>
            <person name="Cuming A."/>
            <person name="Hasebe M."/>
            <person name="Lucas S."/>
            <person name="Mishler D.B."/>
            <person name="Reski R."/>
            <person name="Grigoriev I."/>
            <person name="Quatrano R.S."/>
            <person name="Boore J.L."/>
        </authorList>
    </citation>
    <scope>NUCLEOTIDE SEQUENCE [LARGE SCALE GENOMIC DNA]</scope>
    <source>
        <strain evidence="9 10">cv. Gransden 2004</strain>
    </source>
</reference>
<dbReference type="PaxDb" id="3218-PP1S553_2V6.1"/>
<dbReference type="GO" id="GO:0046872">
    <property type="term" value="F:metal ion binding"/>
    <property type="evidence" value="ECO:0000318"/>
    <property type="project" value="GO_Central"/>
</dbReference>
<dbReference type="PRINTS" id="PR00297">
    <property type="entry name" value="CHAPERONIN10"/>
</dbReference>
<evidence type="ECO:0000256" key="4">
    <source>
        <dbReference type="ARBA" id="ARBA00073031"/>
    </source>
</evidence>
<dbReference type="FunFam" id="2.30.33.40:FF:000001">
    <property type="entry name" value="10 kDa chaperonin"/>
    <property type="match status" value="2"/>
</dbReference>